<feature type="region of interest" description="Disordered" evidence="3">
    <location>
        <begin position="45"/>
        <end position="77"/>
    </location>
</feature>
<dbReference type="SUPFAM" id="SSF54403">
    <property type="entry name" value="Cystatin/monellin"/>
    <property type="match status" value="1"/>
</dbReference>
<dbReference type="GO" id="GO:0004869">
    <property type="term" value="F:cysteine-type endopeptidase inhibitor activity"/>
    <property type="evidence" value="ECO:0007669"/>
    <property type="project" value="UniProtKB-KW"/>
</dbReference>
<feature type="compositionally biased region" description="Polar residues" evidence="3">
    <location>
        <begin position="66"/>
        <end position="77"/>
    </location>
</feature>
<evidence type="ECO:0000313" key="6">
    <source>
        <dbReference type="Proteomes" id="UP000634136"/>
    </source>
</evidence>
<organism evidence="5 6">
    <name type="scientific">Senna tora</name>
    <dbReference type="NCBI Taxonomy" id="362788"/>
    <lineage>
        <taxon>Eukaryota</taxon>
        <taxon>Viridiplantae</taxon>
        <taxon>Streptophyta</taxon>
        <taxon>Embryophyta</taxon>
        <taxon>Tracheophyta</taxon>
        <taxon>Spermatophyta</taxon>
        <taxon>Magnoliopsida</taxon>
        <taxon>eudicotyledons</taxon>
        <taxon>Gunneridae</taxon>
        <taxon>Pentapetalae</taxon>
        <taxon>rosids</taxon>
        <taxon>fabids</taxon>
        <taxon>Fabales</taxon>
        <taxon>Fabaceae</taxon>
        <taxon>Caesalpinioideae</taxon>
        <taxon>Cassia clade</taxon>
        <taxon>Senna</taxon>
    </lineage>
</organism>
<dbReference type="OrthoDB" id="1625419at2759"/>
<dbReference type="InterPro" id="IPR006462">
    <property type="entry name" value="MS5"/>
</dbReference>
<comment type="caution">
    <text evidence="5">The sequence shown here is derived from an EMBL/GenBank/DDBJ whole genome shotgun (WGS) entry which is preliminary data.</text>
</comment>
<feature type="compositionally biased region" description="Basic and acidic residues" evidence="3">
    <location>
        <begin position="18"/>
        <end position="32"/>
    </location>
</feature>
<accession>A0A834WNJ6</accession>
<dbReference type="AlphaFoldDB" id="A0A834WNJ6"/>
<dbReference type="Gene3D" id="3.10.450.10">
    <property type="match status" value="1"/>
</dbReference>
<dbReference type="EMBL" id="JAAIUW010000006">
    <property type="protein sequence ID" value="KAF7827508.1"/>
    <property type="molecule type" value="Genomic_DNA"/>
</dbReference>
<protein>
    <submittedName>
        <fullName evidence="5">UPF0725 protein</fullName>
    </submittedName>
</protein>
<keyword evidence="2" id="KW-0789">Thiol protease inhibitor</keyword>
<evidence type="ECO:0000313" key="5">
    <source>
        <dbReference type="EMBL" id="KAF7827508.1"/>
    </source>
</evidence>
<dbReference type="Proteomes" id="UP000634136">
    <property type="component" value="Unassembled WGS sequence"/>
</dbReference>
<name>A0A834WNJ6_9FABA</name>
<keyword evidence="6" id="KW-1185">Reference proteome</keyword>
<reference evidence="5" key="1">
    <citation type="submission" date="2020-09" db="EMBL/GenBank/DDBJ databases">
        <title>Genome-Enabled Discovery of Anthraquinone Biosynthesis in Senna tora.</title>
        <authorList>
            <person name="Kang S.-H."/>
            <person name="Pandey R.P."/>
            <person name="Lee C.-M."/>
            <person name="Sim J.-S."/>
            <person name="Jeong J.-T."/>
            <person name="Choi B.-S."/>
            <person name="Jung M."/>
            <person name="Ginzburg D."/>
            <person name="Zhao K."/>
            <person name="Won S.Y."/>
            <person name="Oh T.-J."/>
            <person name="Yu Y."/>
            <person name="Kim N.-H."/>
            <person name="Lee O.R."/>
            <person name="Lee T.-H."/>
            <person name="Bashyal P."/>
            <person name="Kim T.-S."/>
            <person name="Lee W.-H."/>
            <person name="Kawkins C."/>
            <person name="Kim C.-K."/>
            <person name="Kim J.S."/>
            <person name="Ahn B.O."/>
            <person name="Rhee S.Y."/>
            <person name="Sohng J.K."/>
        </authorList>
    </citation>
    <scope>NUCLEOTIDE SEQUENCE</scope>
    <source>
        <tissue evidence="5">Leaf</tissue>
    </source>
</reference>
<keyword evidence="1" id="KW-0646">Protease inhibitor</keyword>
<evidence type="ECO:0000256" key="3">
    <source>
        <dbReference type="SAM" id="MobiDB-lite"/>
    </source>
</evidence>
<feature type="region of interest" description="Disordered" evidence="3">
    <location>
        <begin position="1"/>
        <end position="32"/>
    </location>
</feature>
<gene>
    <name evidence="5" type="ORF">G2W53_018672</name>
</gene>
<dbReference type="Pfam" id="PF00031">
    <property type="entry name" value="Cystatin"/>
    <property type="match status" value="1"/>
</dbReference>
<sequence length="222" mass="25473">MATITSLKRPEIQGQDCSAEKDLTEDNDSGFKEIEENGQVRKICGMDDEEFSRSKKKVKASERPDSSATEVNTLSSSSRRTISHEDYITYRKQVKESGGFDVGRFKGMICAITPLNIERAFYQDLLPRCCEKALEVYNRDEETNYKFQELVKANGQVLRGLMLFITFKARDPSEQSCVIFQAKVYRLLNDSGLEGRDIAYSEAFSSFQDLQMNAYWFILFHL</sequence>
<feature type="domain" description="Cystatin" evidence="4">
    <location>
        <begin position="129"/>
        <end position="171"/>
    </location>
</feature>
<evidence type="ECO:0000259" key="4">
    <source>
        <dbReference type="Pfam" id="PF00031"/>
    </source>
</evidence>
<evidence type="ECO:0000256" key="1">
    <source>
        <dbReference type="ARBA" id="ARBA00022690"/>
    </source>
</evidence>
<dbReference type="PANTHER" id="PTHR31260">
    <property type="entry name" value="CYSTATIN/MONELLIN SUPERFAMILY PROTEIN"/>
    <property type="match status" value="1"/>
</dbReference>
<evidence type="ECO:0000256" key="2">
    <source>
        <dbReference type="ARBA" id="ARBA00022704"/>
    </source>
</evidence>
<dbReference type="InterPro" id="IPR046350">
    <property type="entry name" value="Cystatin_sf"/>
</dbReference>
<proteinExistence type="predicted"/>
<dbReference type="PANTHER" id="PTHR31260:SF28">
    <property type="entry name" value="CYSTATIN DOMAIN PROTEIN"/>
    <property type="match status" value="1"/>
</dbReference>
<dbReference type="InterPro" id="IPR000010">
    <property type="entry name" value="Cystatin_dom"/>
</dbReference>